<evidence type="ECO:0000259" key="2">
    <source>
        <dbReference type="Pfam" id="PF13400"/>
    </source>
</evidence>
<gene>
    <name evidence="3" type="ORF">SAMN05216410_1955</name>
</gene>
<feature type="transmembrane region" description="Helical" evidence="1">
    <location>
        <begin position="26"/>
        <end position="50"/>
    </location>
</feature>
<dbReference type="Proteomes" id="UP000199039">
    <property type="component" value="Unassembled WGS sequence"/>
</dbReference>
<name>A0A1G6MS32_9MICO</name>
<sequence length="177" mass="18211">MSTGPVGAHRRWASRLPARGDESGQILVLALGLTLVVLLLVTVIVSLTGIHLERKRLIDLADNLALAAADAMTEESIYGAIGAPGAPNAGTAGPASTDANLPLTDDDVVRAVADYLVAHPDAMNGLSDVVVLEASSPDGRSARVVLTSLAQPALISPVTSLFSDGVTLRAQSTARVW</sequence>
<proteinExistence type="predicted"/>
<organism evidence="3 4">
    <name type="scientific">Sanguibacter gelidistatuariae</name>
    <dbReference type="NCBI Taxonomy" id="1814289"/>
    <lineage>
        <taxon>Bacteria</taxon>
        <taxon>Bacillati</taxon>
        <taxon>Actinomycetota</taxon>
        <taxon>Actinomycetes</taxon>
        <taxon>Micrococcales</taxon>
        <taxon>Sanguibacteraceae</taxon>
        <taxon>Sanguibacter</taxon>
    </lineage>
</organism>
<keyword evidence="1" id="KW-0472">Membrane</keyword>
<dbReference type="AlphaFoldDB" id="A0A1G6MS32"/>
<dbReference type="InterPro" id="IPR028087">
    <property type="entry name" value="Tad_N"/>
</dbReference>
<reference evidence="3 4" key="1">
    <citation type="submission" date="2016-09" db="EMBL/GenBank/DDBJ databases">
        <authorList>
            <person name="Capua I."/>
            <person name="De Benedictis P."/>
            <person name="Joannis T."/>
            <person name="Lombin L.H."/>
            <person name="Cattoli G."/>
        </authorList>
    </citation>
    <scope>NUCLEOTIDE SEQUENCE [LARGE SCALE GENOMIC DNA]</scope>
    <source>
        <strain evidence="3 4">ISLP-3</strain>
    </source>
</reference>
<evidence type="ECO:0000256" key="1">
    <source>
        <dbReference type="SAM" id="Phobius"/>
    </source>
</evidence>
<dbReference type="Pfam" id="PF13400">
    <property type="entry name" value="Tad"/>
    <property type="match status" value="1"/>
</dbReference>
<dbReference type="EMBL" id="FMYH01000003">
    <property type="protein sequence ID" value="SDC58398.1"/>
    <property type="molecule type" value="Genomic_DNA"/>
</dbReference>
<dbReference type="STRING" id="1814289.SAMN05216410_1955"/>
<keyword evidence="4" id="KW-1185">Reference proteome</keyword>
<accession>A0A1G6MS32</accession>
<evidence type="ECO:0000313" key="4">
    <source>
        <dbReference type="Proteomes" id="UP000199039"/>
    </source>
</evidence>
<protein>
    <submittedName>
        <fullName evidence="3">Putative Flp pilus-assembly TadE/G-like</fullName>
    </submittedName>
</protein>
<dbReference type="RefSeq" id="WP_139185787.1">
    <property type="nucleotide sequence ID" value="NZ_FMYH01000003.1"/>
</dbReference>
<dbReference type="OrthoDB" id="4869265at2"/>
<evidence type="ECO:0000313" key="3">
    <source>
        <dbReference type="EMBL" id="SDC58398.1"/>
    </source>
</evidence>
<keyword evidence="1" id="KW-0812">Transmembrane</keyword>
<feature type="domain" description="Putative Flp pilus-assembly TadG-like N-terminal" evidence="2">
    <location>
        <begin position="24"/>
        <end position="71"/>
    </location>
</feature>
<keyword evidence="1" id="KW-1133">Transmembrane helix</keyword>